<keyword evidence="2" id="KW-1185">Reference proteome</keyword>
<reference evidence="1" key="1">
    <citation type="journal article" date="2021" name="Nat. Commun.">
        <title>Genetic determinants of endophytism in the Arabidopsis root mycobiome.</title>
        <authorList>
            <person name="Mesny F."/>
            <person name="Miyauchi S."/>
            <person name="Thiergart T."/>
            <person name="Pickel B."/>
            <person name="Atanasova L."/>
            <person name="Karlsson M."/>
            <person name="Huettel B."/>
            <person name="Barry K.W."/>
            <person name="Haridas S."/>
            <person name="Chen C."/>
            <person name="Bauer D."/>
            <person name="Andreopoulos W."/>
            <person name="Pangilinan J."/>
            <person name="LaButti K."/>
            <person name="Riley R."/>
            <person name="Lipzen A."/>
            <person name="Clum A."/>
            <person name="Drula E."/>
            <person name="Henrissat B."/>
            <person name="Kohler A."/>
            <person name="Grigoriev I.V."/>
            <person name="Martin F.M."/>
            <person name="Hacquard S."/>
        </authorList>
    </citation>
    <scope>NUCLEOTIDE SEQUENCE</scope>
    <source>
        <strain evidence="1">MPI-CAGE-AT-0147</strain>
    </source>
</reference>
<proteinExistence type="predicted"/>
<evidence type="ECO:0000313" key="2">
    <source>
        <dbReference type="Proteomes" id="UP000738349"/>
    </source>
</evidence>
<dbReference type="Proteomes" id="UP000738349">
    <property type="component" value="Unassembled WGS sequence"/>
</dbReference>
<gene>
    <name evidence="1" type="ORF">EDB81DRAFT_499708</name>
</gene>
<comment type="caution">
    <text evidence="1">The sequence shown here is derived from an EMBL/GenBank/DDBJ whole genome shotgun (WGS) entry which is preliminary data.</text>
</comment>
<evidence type="ECO:0000313" key="1">
    <source>
        <dbReference type="EMBL" id="KAH7143542.1"/>
    </source>
</evidence>
<protein>
    <submittedName>
        <fullName evidence="1">Uncharacterized protein</fullName>
    </submittedName>
</protein>
<sequence length="213" mass="23777">MRAACVLTSWAHYREITEPLCLGTRLPTSMTPTYRHQGPLLEMPVRNMAPASQRTCESAFSRLSPLEGRIPSTTGPCRRCVLQAGTSAKHAEIIVQGFFSRTTVVSCICHGRTFFPCLVLYHEVLRSGTVSPWGWLGPWNSNLCDEPTHARLSITAQLDDELAGQVDLSLEWIGVLENRRFGEYGTASERRSYFVVDGWILTPITHILLISLS</sequence>
<dbReference type="EMBL" id="JAGMUV010000009">
    <property type="protein sequence ID" value="KAH7143542.1"/>
    <property type="molecule type" value="Genomic_DNA"/>
</dbReference>
<dbReference type="AlphaFoldDB" id="A0A9P9ENP0"/>
<accession>A0A9P9ENP0</accession>
<name>A0A9P9ENP0_9HYPO</name>
<organism evidence="1 2">
    <name type="scientific">Dactylonectria macrodidyma</name>
    <dbReference type="NCBI Taxonomy" id="307937"/>
    <lineage>
        <taxon>Eukaryota</taxon>
        <taxon>Fungi</taxon>
        <taxon>Dikarya</taxon>
        <taxon>Ascomycota</taxon>
        <taxon>Pezizomycotina</taxon>
        <taxon>Sordariomycetes</taxon>
        <taxon>Hypocreomycetidae</taxon>
        <taxon>Hypocreales</taxon>
        <taxon>Nectriaceae</taxon>
        <taxon>Dactylonectria</taxon>
    </lineage>
</organism>